<reference evidence="2" key="1">
    <citation type="submission" date="2017-02" db="EMBL/GenBank/DDBJ databases">
        <title>Natronthermophilus aegyptiacus gen. nov.,sp. nov., an aerobic, extremely halophilic alkalithermophilic archaeon isolated from the athalassohaline Wadi An Natrun, Egypt.</title>
        <authorList>
            <person name="Zhao B."/>
        </authorList>
    </citation>
    <scope>NUCLEOTIDE SEQUENCE [LARGE SCALE GENOMIC DNA]</scope>
    <source>
        <strain evidence="2">JW/NM-HA 15</strain>
    </source>
</reference>
<dbReference type="PANTHER" id="PTHR39662:SF1">
    <property type="entry name" value="DUF354 DOMAIN-CONTAINING PROTEIN"/>
    <property type="match status" value="1"/>
</dbReference>
<dbReference type="PANTHER" id="PTHR39662">
    <property type="entry name" value="DUF354 DOMAIN-CONTAINING PROTEIN-RELATED"/>
    <property type="match status" value="1"/>
</dbReference>
<sequence>MRILVFTNTPAHVHLYRHAVARLEERGHEVCVLGREAGCTTDLLEFYGMPYRTYGEHVPETASRLEFGTALASQFARIARATLEFQPDVVFGRGPYAAAAGTLARAPTVLVLDDEPTDFNHTISRPFADTILSPSVTRRDLGDAHYTFDGFVECASLHPEVFDPDSTVHEYLGIDADEPYAILRFNALEALHDAGLEGFTPSQRRDLIDRLGERLTVFVSDEGGTLDLADLPARPYDLHPALIHDAMAGASLLVADTGTMVTEAGLLGTPALRYRGTDDHVYGEFQELERQGLVEQFDTYAEVRDRALALAGDGTAADRWQRRREAYVTDLVNLTNLLVDVAEARGSVDRLDPSSRRVVRPRSVVSR</sequence>
<dbReference type="Gene3D" id="3.40.50.2000">
    <property type="entry name" value="Glycogen Phosphorylase B"/>
    <property type="match status" value="1"/>
</dbReference>
<organism evidence="1 2">
    <name type="scientific">Natrarchaeobaculum aegyptiacum</name>
    <dbReference type="NCBI Taxonomy" id="745377"/>
    <lineage>
        <taxon>Archaea</taxon>
        <taxon>Methanobacteriati</taxon>
        <taxon>Methanobacteriota</taxon>
        <taxon>Stenosarchaea group</taxon>
        <taxon>Halobacteria</taxon>
        <taxon>Halobacteriales</taxon>
        <taxon>Natrialbaceae</taxon>
        <taxon>Natrarchaeobaculum</taxon>
    </lineage>
</organism>
<dbReference type="EMBL" id="CP019893">
    <property type="protein sequence ID" value="ARS90178.1"/>
    <property type="molecule type" value="Genomic_DNA"/>
</dbReference>
<protein>
    <recommendedName>
        <fullName evidence="3">DUF354 domain-containing protein</fullName>
    </recommendedName>
</protein>
<keyword evidence="2" id="KW-1185">Reference proteome</keyword>
<evidence type="ECO:0000313" key="1">
    <source>
        <dbReference type="EMBL" id="ARS90178.1"/>
    </source>
</evidence>
<dbReference type="Proteomes" id="UP000250088">
    <property type="component" value="Chromosome"/>
</dbReference>
<dbReference type="GeneID" id="32894589"/>
<dbReference type="OrthoDB" id="185087at2157"/>
<dbReference type="InterPro" id="IPR007152">
    <property type="entry name" value="DUF354"/>
</dbReference>
<evidence type="ECO:0000313" key="2">
    <source>
        <dbReference type="Proteomes" id="UP000250088"/>
    </source>
</evidence>
<evidence type="ECO:0008006" key="3">
    <source>
        <dbReference type="Google" id="ProtNLM"/>
    </source>
</evidence>
<gene>
    <name evidence="1" type="ORF">B1756_10885</name>
</gene>
<proteinExistence type="predicted"/>
<dbReference type="KEGG" id="naj:B1756_10885"/>
<name>A0A2Z2I1A4_9EURY</name>
<dbReference type="RefSeq" id="WP_086888555.1">
    <property type="nucleotide sequence ID" value="NZ_CP019893.1"/>
</dbReference>
<dbReference type="Pfam" id="PF04007">
    <property type="entry name" value="DUF354"/>
    <property type="match status" value="1"/>
</dbReference>
<accession>A0A2Z2I1A4</accession>
<dbReference type="AlphaFoldDB" id="A0A2Z2I1A4"/>
<dbReference type="SUPFAM" id="SSF53756">
    <property type="entry name" value="UDP-Glycosyltransferase/glycogen phosphorylase"/>
    <property type="match status" value="1"/>
</dbReference>